<protein>
    <submittedName>
        <fullName evidence="4">DUF4832 domain-containing protein</fullName>
    </submittedName>
</protein>
<name>A0A494VWF8_9SPHN</name>
<proteinExistence type="predicted"/>
<evidence type="ECO:0000259" key="2">
    <source>
        <dbReference type="Pfam" id="PF16116"/>
    </source>
</evidence>
<feature type="chain" id="PRO_5019850767" evidence="1">
    <location>
        <begin position="34"/>
        <end position="480"/>
    </location>
</feature>
<dbReference type="KEGG" id="sami:SAMIE_1002450"/>
<dbReference type="Proteomes" id="UP000279959">
    <property type="component" value="Chromosome"/>
</dbReference>
<accession>A0A494VWF8</accession>
<evidence type="ECO:0000313" key="5">
    <source>
        <dbReference type="Proteomes" id="UP000279959"/>
    </source>
</evidence>
<dbReference type="InterPro" id="IPR032379">
    <property type="entry name" value="DUF4874"/>
</dbReference>
<organism evidence="4 5">
    <name type="scientific">Sphingobium amiense</name>
    <dbReference type="NCBI Taxonomy" id="135719"/>
    <lineage>
        <taxon>Bacteria</taxon>
        <taxon>Pseudomonadati</taxon>
        <taxon>Pseudomonadota</taxon>
        <taxon>Alphaproteobacteria</taxon>
        <taxon>Sphingomonadales</taxon>
        <taxon>Sphingomonadaceae</taxon>
        <taxon>Sphingobium</taxon>
    </lineage>
</organism>
<evidence type="ECO:0000313" key="4">
    <source>
        <dbReference type="EMBL" id="BBD96744.1"/>
    </source>
</evidence>
<dbReference type="RefSeq" id="WP_066700858.1">
    <property type="nucleotide sequence ID" value="NZ_AP018664.1"/>
</dbReference>
<dbReference type="Pfam" id="PF16116">
    <property type="entry name" value="DUF4832"/>
    <property type="match status" value="1"/>
</dbReference>
<dbReference type="EMBL" id="AP018664">
    <property type="protein sequence ID" value="BBD96744.1"/>
    <property type="molecule type" value="Genomic_DNA"/>
</dbReference>
<evidence type="ECO:0000259" key="3">
    <source>
        <dbReference type="Pfam" id="PF16173"/>
    </source>
</evidence>
<feature type="domain" description="DUF4874" evidence="3">
    <location>
        <begin position="55"/>
        <end position="218"/>
    </location>
</feature>
<keyword evidence="1" id="KW-0732">Signal</keyword>
<dbReference type="Pfam" id="PF16173">
    <property type="entry name" value="DUF4874"/>
    <property type="match status" value="1"/>
</dbReference>
<dbReference type="AlphaFoldDB" id="A0A494VWF8"/>
<gene>
    <name evidence="4" type="ORF">SAMIE_1002450</name>
</gene>
<feature type="domain" description="DUF4832" evidence="2">
    <location>
        <begin position="238"/>
        <end position="453"/>
    </location>
</feature>
<dbReference type="InterPro" id="IPR032267">
    <property type="entry name" value="DUF4832"/>
</dbReference>
<sequence>MQVSFPIFSSIRWKSLLSAGAILCLTGPAPSGAASESLPDATKITFTADDGAHPNPERGFYRSATVPLQELGIEEAQAAFAQGYRLIYVRVDLSAYRDAPLPDSFLRKIGQGFANARRGGIKLIVRPIYNYPAGETDYAKAQDASFQRVLDHIAQLQGVFAENEDVIAFLQAGYVGAWGEWHTSSNDLASPAHRAALMKALLAAAPHGQAVQFRYPAYITEFLAAEGGLGAALAKGIRIGFHNDCFLASDTDVGTYSEDPAEREKARRAMADLGRAGPFGGETCNPLAAENPTPRSSCEAIVREGAMFGLTYLNDGYYRPLFHDRWQAGGCLDTVRASMGYRISLTGLAFARTARRNSVMPLTLSLRNSGWAPLYAAKRLSIILQNRKTGKTREYGAPRGDVRTWLPGSSKEVALQLPIEADLPAGEYEILLALRDGSERLAKDPRYSIRFANADDAAKGQQWQDRQAAWKTGAIVEITE</sequence>
<feature type="signal peptide" evidence="1">
    <location>
        <begin position="1"/>
        <end position="33"/>
    </location>
</feature>
<keyword evidence="5" id="KW-1185">Reference proteome</keyword>
<evidence type="ECO:0000256" key="1">
    <source>
        <dbReference type="SAM" id="SignalP"/>
    </source>
</evidence>
<reference evidence="4 5" key="1">
    <citation type="submission" date="2018-05" db="EMBL/GenBank/DDBJ databases">
        <title>Complete Genome Sequence of the Nonylphenol-Degrading Bacterium Sphingobium amiense DSM 16289T.</title>
        <authorList>
            <person name="Ootsuka M."/>
            <person name="Nishizawa T."/>
            <person name="Ohta H."/>
        </authorList>
    </citation>
    <scope>NUCLEOTIDE SEQUENCE [LARGE SCALE GENOMIC DNA]</scope>
    <source>
        <strain evidence="4 5">DSM 16289</strain>
    </source>
</reference>